<accession>A0A2S4KUX4</accession>
<dbReference type="AlphaFoldDB" id="A0A2S4KUX4"/>
<evidence type="ECO:0000313" key="2">
    <source>
        <dbReference type="EMBL" id="POR33992.1"/>
    </source>
</evidence>
<protein>
    <submittedName>
        <fullName evidence="2">Uncharacterized protein</fullName>
    </submittedName>
</protein>
<sequence length="444" mass="47881">MLAAHRDQENLVPSHQVPSKQQPKTPGARYPKTPLRFRNVENAPTAFAGKTGGGGGATKPGGNDKLTVKGTGQRQAMVTPLEARSRAPLGNKTTNAKARAGQSAGVKDIVQQIETRQAKHTTVQKPKPKPVDLAPIKFAIQPGKDEPSDDNDEPEYAPPQPAPLPYVSDVLPAGGLTFEGLKKENFLKGFYEHFHNPVDENGVSREEKKFDEEMKAMLRKAQECNERDTAELDWNIDDITEAATAVCRKPVSLKAAELAPGKTMKRAAAKNPPTITSRRAASALAIRSDNQMATAIKPALSNKPVRRPLAALIPGNRLAKPAAMAPAISAGNSTGEVASRTTIGYNKGRTASSMIHPGGASVCNRPNQSVQAVGSRDADAELTFTPARIGQRVLSWDSTFAQLPRPQFLSIFDDDVDDEDLPEMRGPYSGSDDEEEEFELKLTI</sequence>
<dbReference type="OrthoDB" id="5327145at2759"/>
<feature type="compositionally biased region" description="Polar residues" evidence="1">
    <location>
        <begin position="11"/>
        <end position="24"/>
    </location>
</feature>
<feature type="region of interest" description="Disordered" evidence="1">
    <location>
        <begin position="415"/>
        <end position="444"/>
    </location>
</feature>
<feature type="compositionally biased region" description="Gly residues" evidence="1">
    <location>
        <begin position="50"/>
        <end position="59"/>
    </location>
</feature>
<feature type="region of interest" description="Disordered" evidence="1">
    <location>
        <begin position="141"/>
        <end position="165"/>
    </location>
</feature>
<name>A0A2S4KUX4_9HYPO</name>
<evidence type="ECO:0000256" key="1">
    <source>
        <dbReference type="SAM" id="MobiDB-lite"/>
    </source>
</evidence>
<feature type="region of interest" description="Disordered" evidence="1">
    <location>
        <begin position="1"/>
        <end position="106"/>
    </location>
</feature>
<gene>
    <name evidence="2" type="ORF">TPAR_05831</name>
</gene>
<dbReference type="EMBL" id="PKSG01000596">
    <property type="protein sequence ID" value="POR33992.1"/>
    <property type="molecule type" value="Genomic_DNA"/>
</dbReference>
<comment type="caution">
    <text evidence="2">The sequence shown here is derived from an EMBL/GenBank/DDBJ whole genome shotgun (WGS) entry which is preliminary data.</text>
</comment>
<keyword evidence="3" id="KW-1185">Reference proteome</keyword>
<organism evidence="2 3">
    <name type="scientific">Tolypocladium paradoxum</name>
    <dbReference type="NCBI Taxonomy" id="94208"/>
    <lineage>
        <taxon>Eukaryota</taxon>
        <taxon>Fungi</taxon>
        <taxon>Dikarya</taxon>
        <taxon>Ascomycota</taxon>
        <taxon>Pezizomycotina</taxon>
        <taxon>Sordariomycetes</taxon>
        <taxon>Hypocreomycetidae</taxon>
        <taxon>Hypocreales</taxon>
        <taxon>Ophiocordycipitaceae</taxon>
        <taxon>Tolypocladium</taxon>
    </lineage>
</organism>
<evidence type="ECO:0000313" key="3">
    <source>
        <dbReference type="Proteomes" id="UP000237481"/>
    </source>
</evidence>
<proteinExistence type="predicted"/>
<reference evidence="2 3" key="1">
    <citation type="submission" date="2018-01" db="EMBL/GenBank/DDBJ databases">
        <title>Harnessing the power of phylogenomics to disentangle the directionality and signatures of interkingdom host jumping in the parasitic fungal genus Tolypocladium.</title>
        <authorList>
            <person name="Quandt C.A."/>
            <person name="Patterson W."/>
            <person name="Spatafora J.W."/>
        </authorList>
    </citation>
    <scope>NUCLEOTIDE SEQUENCE [LARGE SCALE GENOMIC DNA]</scope>
    <source>
        <strain evidence="2 3">NRBC 100945</strain>
    </source>
</reference>
<dbReference type="Proteomes" id="UP000237481">
    <property type="component" value="Unassembled WGS sequence"/>
</dbReference>